<protein>
    <submittedName>
        <fullName evidence="2">Uncharacterized protein</fullName>
    </submittedName>
</protein>
<gene>
    <name evidence="2" type="ORF">S58_12370</name>
</gene>
<reference evidence="2 3" key="1">
    <citation type="journal article" date="2013" name="Appl. Environ. Microbiol.">
        <title>Genome analysis suggests that the soil oligotrophic bacterium Agromonas oligotrophica (Bradyrhizobium oligotrophicum) is a nitrogen-fixing symbiont of Aeschynomene indica.</title>
        <authorList>
            <person name="Okubo T."/>
            <person name="Fukushima S."/>
            <person name="Itakura M."/>
            <person name="Oshima K."/>
            <person name="Longtonglang A."/>
            <person name="Teaumroong N."/>
            <person name="Mitsui H."/>
            <person name="Hattori M."/>
            <person name="Hattori R."/>
            <person name="Hattori T."/>
            <person name="Minamisawa K."/>
        </authorList>
    </citation>
    <scope>NUCLEOTIDE SEQUENCE [LARGE SCALE GENOMIC DNA]</scope>
    <source>
        <strain evidence="2 3">S58</strain>
    </source>
</reference>
<evidence type="ECO:0000313" key="2">
    <source>
        <dbReference type="EMBL" id="BAM87247.1"/>
    </source>
</evidence>
<dbReference type="eggNOG" id="ENOG502ZSQN">
    <property type="taxonomic scope" value="Bacteria"/>
</dbReference>
<organism evidence="2 3">
    <name type="scientific">Bradyrhizobium oligotrophicum S58</name>
    <dbReference type="NCBI Taxonomy" id="1245469"/>
    <lineage>
        <taxon>Bacteria</taxon>
        <taxon>Pseudomonadati</taxon>
        <taxon>Pseudomonadota</taxon>
        <taxon>Alphaproteobacteria</taxon>
        <taxon>Hyphomicrobiales</taxon>
        <taxon>Nitrobacteraceae</taxon>
        <taxon>Bradyrhizobium</taxon>
    </lineage>
</organism>
<evidence type="ECO:0000313" key="3">
    <source>
        <dbReference type="Proteomes" id="UP000011841"/>
    </source>
</evidence>
<dbReference type="EMBL" id="AP012603">
    <property type="protein sequence ID" value="BAM87247.1"/>
    <property type="molecule type" value="Genomic_DNA"/>
</dbReference>
<keyword evidence="1" id="KW-0732">Signal</keyword>
<dbReference type="KEGG" id="aol:S58_12370"/>
<name>M4Z386_9BRAD</name>
<dbReference type="Proteomes" id="UP000011841">
    <property type="component" value="Chromosome"/>
</dbReference>
<dbReference type="AlphaFoldDB" id="M4Z386"/>
<feature type="chain" id="PRO_5004061625" evidence="1">
    <location>
        <begin position="27"/>
        <end position="238"/>
    </location>
</feature>
<dbReference type="PATRIC" id="fig|1245469.3.peg.1267"/>
<sequence length="238" mass="26159">MACRGLILLSLVLVLVLALATGRVSAQGDAGTVPSVSTCMKIGDDWAADREAACLRELRDRVSRKGELLTIRLDSGKIKTYQNDQKACQNDDAQHCVHFALISYHPETRVYAIGISYYEGRSVELLSARTGATLKLSGVPHFTPDGSRFVAIDNDYAYGGEHDLAIGSAANGELSLQWQSAPANQPREWRFEHWVDNDHVALQVFPADSGQKCPVDDCNAFLVRFGQGWTVRPSPLPW</sequence>
<feature type="signal peptide" evidence="1">
    <location>
        <begin position="1"/>
        <end position="26"/>
    </location>
</feature>
<evidence type="ECO:0000256" key="1">
    <source>
        <dbReference type="SAM" id="SignalP"/>
    </source>
</evidence>
<keyword evidence="3" id="KW-1185">Reference proteome</keyword>
<accession>M4Z386</accession>
<dbReference type="HOGENOM" id="CLU_1131896_0_0_5"/>
<proteinExistence type="predicted"/>